<dbReference type="OrthoDB" id="1633470at2"/>
<feature type="transmembrane region" description="Helical" evidence="1">
    <location>
        <begin position="21"/>
        <end position="42"/>
    </location>
</feature>
<evidence type="ECO:0000313" key="2">
    <source>
        <dbReference type="EMBL" id="OIU70620.1"/>
    </source>
</evidence>
<evidence type="ECO:0000256" key="1">
    <source>
        <dbReference type="SAM" id="Phobius"/>
    </source>
</evidence>
<dbReference type="Pfam" id="PF07454">
    <property type="entry name" value="SpoIIP"/>
    <property type="match status" value="1"/>
</dbReference>
<dbReference type="AlphaFoldDB" id="A0A1J6W202"/>
<keyword evidence="1" id="KW-1133">Transmembrane helix</keyword>
<evidence type="ECO:0000313" key="3">
    <source>
        <dbReference type="Proteomes" id="UP000182062"/>
    </source>
</evidence>
<keyword evidence="3" id="KW-1185">Reference proteome</keyword>
<dbReference type="RefSeq" id="WP_071618976.1">
    <property type="nucleotide sequence ID" value="NZ_MINN01000096.1"/>
</dbReference>
<protein>
    <submittedName>
        <fullName evidence="2">Stage II sporulation protein P</fullName>
    </submittedName>
</protein>
<keyword evidence="1" id="KW-0472">Membrane</keyword>
<sequence length="400" mass="44288">MKSYRATPFAAAVNMKDIFKGMILLFIVLLSIFSLTGILTSMKPGARITSDSISEAASALNGEVLYKLLALENRSFNSILDREEEGLPNLSSLLFKAATNIRFNDPRSLLGRGLPGFSIFDGNILVAGEGTDFTNMPIESVPPQDALDLEKEAELKNIDDIQKDDRDSGTSAVTAEDKKTVLLYFTHTRESYLPYLDGVADPDSAMHSKINVTKVGEMLKAELEQTGIGTSIDKTDVIQKLNDKDLAYYNAYQESRPLVETAMANNKDLLYLIDIHRDSQRKKVTTAEIDGEKFAKLAFVVGEEHPNYEQNLKVAKELHELLDSKFKGLSRGVIAKKGSGTNGKFNQDLSGNALLLEFGGVDNTFEELQRTAGAFAEIFSDYYWQAEKVDHHLSPEPVKQ</sequence>
<dbReference type="InterPro" id="IPR010897">
    <property type="entry name" value="Spore_II_P"/>
</dbReference>
<accession>A0A1J6W202</accession>
<dbReference type="EMBL" id="MINN01000096">
    <property type="protein sequence ID" value="OIU70620.1"/>
    <property type="molecule type" value="Genomic_DNA"/>
</dbReference>
<proteinExistence type="predicted"/>
<organism evidence="2 3">
    <name type="scientific">Rossellomorea aquimaris</name>
    <dbReference type="NCBI Taxonomy" id="189382"/>
    <lineage>
        <taxon>Bacteria</taxon>
        <taxon>Bacillati</taxon>
        <taxon>Bacillota</taxon>
        <taxon>Bacilli</taxon>
        <taxon>Bacillales</taxon>
        <taxon>Bacillaceae</taxon>
        <taxon>Rossellomorea</taxon>
    </lineage>
</organism>
<reference evidence="2 3" key="1">
    <citation type="submission" date="2016-09" db="EMBL/GenBank/DDBJ databases">
        <title>Bacillus aquimaris SAMM genome sequence reveals colonization and biosurfactant production capacities.</title>
        <authorList>
            <person name="Waghmode S.R."/>
            <person name="Suryavanshi M.V."/>
        </authorList>
    </citation>
    <scope>NUCLEOTIDE SEQUENCE [LARGE SCALE GENOMIC DNA]</scope>
    <source>
        <strain evidence="2 3">SAMM</strain>
    </source>
</reference>
<gene>
    <name evidence="2" type="ORF">BHE18_19050</name>
</gene>
<keyword evidence="1" id="KW-0812">Transmembrane</keyword>
<dbReference type="SUPFAM" id="SSF53187">
    <property type="entry name" value="Zn-dependent exopeptidases"/>
    <property type="match status" value="1"/>
</dbReference>
<name>A0A1J6W202_9BACI</name>
<dbReference type="NCBIfam" id="TIGR02867">
    <property type="entry name" value="spore_II_P"/>
    <property type="match status" value="1"/>
</dbReference>
<comment type="caution">
    <text evidence="2">The sequence shown here is derived from an EMBL/GenBank/DDBJ whole genome shotgun (WGS) entry which is preliminary data.</text>
</comment>
<dbReference type="Proteomes" id="UP000182062">
    <property type="component" value="Unassembled WGS sequence"/>
</dbReference>